<evidence type="ECO:0000256" key="1">
    <source>
        <dbReference type="ARBA" id="ARBA00022679"/>
    </source>
</evidence>
<evidence type="ECO:0000256" key="3">
    <source>
        <dbReference type="SAM" id="MobiDB-lite"/>
    </source>
</evidence>
<keyword evidence="4" id="KW-0812">Transmembrane</keyword>
<dbReference type="NCBIfam" id="TIGR01488">
    <property type="entry name" value="HAD-SF-IB"/>
    <property type="match status" value="1"/>
</dbReference>
<dbReference type="InterPro" id="IPR006385">
    <property type="entry name" value="HAD_hydro_SerB1"/>
</dbReference>
<reference evidence="6 7" key="1">
    <citation type="submission" date="2024-06" db="EMBL/GenBank/DDBJ databases">
        <title>The Natural Products Discovery Center: Release of the First 8490 Sequenced Strains for Exploring Actinobacteria Biosynthetic Diversity.</title>
        <authorList>
            <person name="Kalkreuter E."/>
            <person name="Kautsar S.A."/>
            <person name="Yang D."/>
            <person name="Bader C.D."/>
            <person name="Teijaro C.N."/>
            <person name="Fluegel L."/>
            <person name="Davis C.M."/>
            <person name="Simpson J.R."/>
            <person name="Lauterbach L."/>
            <person name="Steele A.D."/>
            <person name="Gui C."/>
            <person name="Meng S."/>
            <person name="Li G."/>
            <person name="Viehrig K."/>
            <person name="Ye F."/>
            <person name="Su P."/>
            <person name="Kiefer A.F."/>
            <person name="Nichols A."/>
            <person name="Cepeda A.J."/>
            <person name="Yan W."/>
            <person name="Fan B."/>
            <person name="Jiang Y."/>
            <person name="Adhikari A."/>
            <person name="Zheng C.-J."/>
            <person name="Schuster L."/>
            <person name="Cowan T.M."/>
            <person name="Smanski M.J."/>
            <person name="Chevrette M.G."/>
            <person name="De Carvalho L.P.S."/>
            <person name="Shen B."/>
        </authorList>
    </citation>
    <scope>NUCLEOTIDE SEQUENCE [LARGE SCALE GENOMIC DNA]</scope>
    <source>
        <strain evidence="6 7">NPDC050671</strain>
    </source>
</reference>
<evidence type="ECO:0000313" key="7">
    <source>
        <dbReference type="Proteomes" id="UP001551658"/>
    </source>
</evidence>
<feature type="region of interest" description="Disordered" evidence="3">
    <location>
        <begin position="477"/>
        <end position="506"/>
    </location>
</feature>
<proteinExistence type="predicted"/>
<name>A0ABV3FKD1_9NOCA</name>
<evidence type="ECO:0000256" key="4">
    <source>
        <dbReference type="SAM" id="Phobius"/>
    </source>
</evidence>
<evidence type="ECO:0000313" key="6">
    <source>
        <dbReference type="EMBL" id="MEV0368070.1"/>
    </source>
</evidence>
<gene>
    <name evidence="6" type="ORF">AB0H72_35840</name>
</gene>
<dbReference type="PANTHER" id="PTHR10434:SF11">
    <property type="entry name" value="1-ACYL-SN-GLYCEROL-3-PHOSPHATE ACYLTRANSFERASE"/>
    <property type="match status" value="1"/>
</dbReference>
<evidence type="ECO:0000256" key="2">
    <source>
        <dbReference type="ARBA" id="ARBA00023315"/>
    </source>
</evidence>
<dbReference type="Proteomes" id="UP001551658">
    <property type="component" value="Unassembled WGS sequence"/>
</dbReference>
<feature type="transmembrane region" description="Helical" evidence="4">
    <location>
        <begin position="245"/>
        <end position="264"/>
    </location>
</feature>
<dbReference type="EMBL" id="JBFAIH010000050">
    <property type="protein sequence ID" value="MEV0368070.1"/>
    <property type="molecule type" value="Genomic_DNA"/>
</dbReference>
<dbReference type="SUPFAM" id="SSF56784">
    <property type="entry name" value="HAD-like"/>
    <property type="match status" value="1"/>
</dbReference>
<dbReference type="GO" id="GO:0016787">
    <property type="term" value="F:hydrolase activity"/>
    <property type="evidence" value="ECO:0007669"/>
    <property type="project" value="UniProtKB-KW"/>
</dbReference>
<feature type="domain" description="Phospholipid/glycerol acyltransferase" evidence="5">
    <location>
        <begin position="308"/>
        <end position="422"/>
    </location>
</feature>
<keyword evidence="4" id="KW-0472">Membrane</keyword>
<keyword evidence="1" id="KW-0808">Transferase</keyword>
<sequence>MSDATTAPNPVEARLREIHSGPGGPRIAAFFDFDGTIVEGVTPARVGLSRLFGGNAASPLLPGLSGRKRATHYLSVQRMIAENWRGRPTEELMEAEEQLFQNHIARNLYPEAWELVRAHQRAGHTVILATSATGFQTRRLAAELGIDHILCTEPAVSGGRITGEIDGEIVWEHSKADLVEKFAVAHEIDLAESFSYSNGGVDTPMLRLTGNPTAVNPDRALAYEATGQGWPILRFERRRPGPYRIVRTLLGALAMVAAAAATFLCSLTSDRRAEIDRMYRWVSTATLRCLGLRVRVIGGHKARAARPAVFVFNHQSQIDSMIIPYILRESFTPVVTIKAKHYPVFGPLLRFVGTVFIDRSTPGGAQEALNSLVTQLHRGRSVAIAPEGRVSATPRLQDFKKGAFHLAAQAGVPMVPIVICNAGRALWRRALIVRPGTIDVTILDPIDTSSWAQENLDEQIAAVRRLYLDTLERWPDASGASLPSEPENQHAVVALDPPHRHRPGSR</sequence>
<dbReference type="Pfam" id="PF01553">
    <property type="entry name" value="Acyltransferase"/>
    <property type="match status" value="1"/>
</dbReference>
<protein>
    <submittedName>
        <fullName evidence="6">HAD-IB family hydrolase</fullName>
    </submittedName>
</protein>
<dbReference type="SUPFAM" id="SSF69593">
    <property type="entry name" value="Glycerol-3-phosphate (1)-acyltransferase"/>
    <property type="match status" value="1"/>
</dbReference>
<dbReference type="PANTHER" id="PTHR10434">
    <property type="entry name" value="1-ACYL-SN-GLYCEROL-3-PHOSPHATE ACYLTRANSFERASE"/>
    <property type="match status" value="1"/>
</dbReference>
<dbReference type="Gene3D" id="1.20.1440.100">
    <property type="entry name" value="SG protein - dephosphorylation function"/>
    <property type="match status" value="1"/>
</dbReference>
<dbReference type="NCBIfam" id="TIGR01490">
    <property type="entry name" value="HAD-SF-IB-hyp1"/>
    <property type="match status" value="1"/>
</dbReference>
<dbReference type="InterPro" id="IPR023214">
    <property type="entry name" value="HAD_sf"/>
</dbReference>
<evidence type="ECO:0000259" key="5">
    <source>
        <dbReference type="SMART" id="SM00563"/>
    </source>
</evidence>
<dbReference type="RefSeq" id="WP_357988559.1">
    <property type="nucleotide sequence ID" value="NZ_JBFAIH010000050.1"/>
</dbReference>
<dbReference type="SMART" id="SM00563">
    <property type="entry name" value="PlsC"/>
    <property type="match status" value="1"/>
</dbReference>
<accession>A0ABV3FKD1</accession>
<dbReference type="Gene3D" id="3.40.50.1000">
    <property type="entry name" value="HAD superfamily/HAD-like"/>
    <property type="match status" value="1"/>
</dbReference>
<keyword evidence="6" id="KW-0378">Hydrolase</keyword>
<dbReference type="InterPro" id="IPR036412">
    <property type="entry name" value="HAD-like_sf"/>
</dbReference>
<dbReference type="CDD" id="cd07989">
    <property type="entry name" value="LPLAT_AGPAT-like"/>
    <property type="match status" value="1"/>
</dbReference>
<dbReference type="Pfam" id="PF12710">
    <property type="entry name" value="HAD"/>
    <property type="match status" value="1"/>
</dbReference>
<dbReference type="InterPro" id="IPR002123">
    <property type="entry name" value="Plipid/glycerol_acylTrfase"/>
</dbReference>
<keyword evidence="4" id="KW-1133">Transmembrane helix</keyword>
<keyword evidence="7" id="KW-1185">Reference proteome</keyword>
<comment type="caution">
    <text evidence="6">The sequence shown here is derived from an EMBL/GenBank/DDBJ whole genome shotgun (WGS) entry which is preliminary data.</text>
</comment>
<keyword evidence="2" id="KW-0012">Acyltransferase</keyword>
<organism evidence="6 7">
    <name type="scientific">Nocardia fusca</name>
    <dbReference type="NCBI Taxonomy" id="941183"/>
    <lineage>
        <taxon>Bacteria</taxon>
        <taxon>Bacillati</taxon>
        <taxon>Actinomycetota</taxon>
        <taxon>Actinomycetes</taxon>
        <taxon>Mycobacteriales</taxon>
        <taxon>Nocardiaceae</taxon>
        <taxon>Nocardia</taxon>
    </lineage>
</organism>